<dbReference type="Gene3D" id="3.30.70.2890">
    <property type="entry name" value="XS domain"/>
    <property type="match status" value="1"/>
</dbReference>
<feature type="region of interest" description="Disordered" evidence="1">
    <location>
        <begin position="575"/>
        <end position="599"/>
    </location>
</feature>
<feature type="compositionally biased region" description="Basic and acidic residues" evidence="1">
    <location>
        <begin position="912"/>
        <end position="924"/>
    </location>
</feature>
<accession>A0AAW1LE99</accession>
<sequence>MIERREMAEIYSRNEIGLHNEGINRRLCEERRSNDDYYVMRGNADGFRTLSQSHDHDFSIRDSTASRFQWNSLLNESNGGSSFNGVREDSEHSMFVTRERNYDERTRNMPTYDHNVGGLEYYRRSRNVTGLPTEDGRIYTVRESDYPPRTERELVRQHYVDEHGRRFCHEGGSHSSTPISQSSDQPTPFRGIDEGLPREIQYRSVDGLGSVGRIPSSRSSSYRRIPYINVGRSSDCFSAEGVSPRGEYTLNVCRVDDYIYLESQRAVNLSRITVSKDDYDDDHNVPDYNDQGGTFGTDVVNATLPRHHNAGYSRRDVVLKDEYSPSQNISHPLQKTPNSRISYEMVYGVGEVNFGLRNSYHDDGIADIHGTPPRDGQFSYERKAGGVIYEGDYVNNPRQIERVSVMDRNTGQMLETRDFTLPEKSNTMRKRRHEFVDQLSDAKRRTICITGASSYGNGLLSANDEEEFGFFDKFRHQDELHSRDHTGMFDEPQESVRGDVKKRLKFPHAVSRPCAPQLPWKQEARSKTKHSPDVTHIAAIKTYGKAKGTDFKKKLKSVPKPGFCPSVAPDYAVQSSLNKKQQQKLPSKNSGSSNDPLCSLNVDPDQSVFKVKLLEDLPEDSKKFKQLVDEWFLKCMEHLNGNTDCQKRLNGKEIGGKLKCIICSSHKEFIETKDVAAHAFASTKVGYRAQHLGFHRALCVLMGWDRAVAPNGRWVCKSLPELEAWTLREDVIIWPPVVIIHNNLARNHQLNDLGNVSVKLENILRDKGFTSEIKGCYENPGNPNIMVVKFKGTLPGLKEAERLHNYFAENKLGRAELAQIDPEVCNVVDKKPENEQTLVDGREHDRGEVDKAKDEQPKFKIGDFGMLIDKSDDDDESLDKTQIDHPPDKMGNDQEPADMARDDRRLVDKAHDDQEPVDKAHDNQEPLENAQDDRKPLNKAQGAYKPLDKARDDQKLLDKAGDDKKLLDEARDDQNLLDKARGDKKVLDEVRDDPGPLDKAQDDQWSVDKIDNDQELMNETKDDQALKTKAADDEELMKKTKDDQALKTEAEDDQALKTEAEDDLAPLVKAGDYDLVPTNKAEDDQEPLDKDECAQGPVGKTENDHKPVGKTEETLYGYLGIIEDLSKLHNDLKRHHLARSKKEILASFNALM</sequence>
<dbReference type="Proteomes" id="UP001443914">
    <property type="component" value="Unassembled WGS sequence"/>
</dbReference>
<feature type="region of interest" description="Disordered" evidence="1">
    <location>
        <begin position="831"/>
        <end position="898"/>
    </location>
</feature>
<feature type="domain" description="XS" evidence="2">
    <location>
        <begin position="729"/>
        <end position="817"/>
    </location>
</feature>
<feature type="compositionally biased region" description="Basic and acidic residues" evidence="1">
    <location>
        <begin position="522"/>
        <end position="533"/>
    </location>
</feature>
<feature type="compositionally biased region" description="Basic and acidic residues" evidence="1">
    <location>
        <begin position="831"/>
        <end position="861"/>
    </location>
</feature>
<dbReference type="GO" id="GO:0031047">
    <property type="term" value="P:regulatory ncRNA-mediated gene silencing"/>
    <property type="evidence" value="ECO:0007669"/>
    <property type="project" value="InterPro"/>
</dbReference>
<feature type="region of interest" description="Disordered" evidence="1">
    <location>
        <begin position="167"/>
        <end position="196"/>
    </location>
</feature>
<proteinExistence type="predicted"/>
<dbReference type="InterPro" id="IPR038588">
    <property type="entry name" value="XS_domain_sf"/>
</dbReference>
<feature type="region of interest" description="Disordered" evidence="1">
    <location>
        <begin position="912"/>
        <end position="1109"/>
    </location>
</feature>
<dbReference type="InterPro" id="IPR005380">
    <property type="entry name" value="XS_domain"/>
</dbReference>
<evidence type="ECO:0000313" key="4">
    <source>
        <dbReference type="Proteomes" id="UP001443914"/>
    </source>
</evidence>
<dbReference type="Pfam" id="PF03468">
    <property type="entry name" value="XS"/>
    <property type="match status" value="1"/>
</dbReference>
<protein>
    <recommendedName>
        <fullName evidence="2">XS domain-containing protein</fullName>
    </recommendedName>
</protein>
<evidence type="ECO:0000313" key="3">
    <source>
        <dbReference type="EMBL" id="KAK9734532.1"/>
    </source>
</evidence>
<feature type="compositionally biased region" description="Low complexity" evidence="1">
    <location>
        <begin position="575"/>
        <end position="590"/>
    </location>
</feature>
<dbReference type="PANTHER" id="PTHR46619">
    <property type="entry name" value="RNA RECOGNITION MOTIF XS DOMAIN PROTEIN-RELATED"/>
    <property type="match status" value="1"/>
</dbReference>
<feature type="region of interest" description="Disordered" evidence="1">
    <location>
        <begin position="515"/>
        <end position="536"/>
    </location>
</feature>
<comment type="caution">
    <text evidence="3">The sequence shown here is derived from an EMBL/GenBank/DDBJ whole genome shotgun (WGS) entry which is preliminary data.</text>
</comment>
<reference evidence="3" key="1">
    <citation type="submission" date="2024-03" db="EMBL/GenBank/DDBJ databases">
        <title>WGS assembly of Saponaria officinalis var. Norfolk2.</title>
        <authorList>
            <person name="Jenkins J."/>
            <person name="Shu S."/>
            <person name="Grimwood J."/>
            <person name="Barry K."/>
            <person name="Goodstein D."/>
            <person name="Schmutz J."/>
            <person name="Leebens-Mack J."/>
            <person name="Osbourn A."/>
        </authorList>
    </citation>
    <scope>NUCLEOTIDE SEQUENCE [LARGE SCALE GENOMIC DNA]</scope>
    <source>
        <strain evidence="3">JIC</strain>
    </source>
</reference>
<feature type="compositionally biased region" description="Basic and acidic residues" evidence="1">
    <location>
        <begin position="946"/>
        <end position="1059"/>
    </location>
</feature>
<feature type="compositionally biased region" description="Polar residues" evidence="1">
    <location>
        <begin position="173"/>
        <end position="186"/>
    </location>
</feature>
<feature type="compositionally biased region" description="Basic and acidic residues" evidence="1">
    <location>
        <begin position="878"/>
        <end position="898"/>
    </location>
</feature>
<dbReference type="PANTHER" id="PTHR46619:SF2">
    <property type="entry name" value="XS DOMAIN PROTEIN"/>
    <property type="match status" value="1"/>
</dbReference>
<keyword evidence="4" id="KW-1185">Reference proteome</keyword>
<dbReference type="AlphaFoldDB" id="A0AAW1LE99"/>
<gene>
    <name evidence="3" type="ORF">RND81_04G146200</name>
</gene>
<organism evidence="3 4">
    <name type="scientific">Saponaria officinalis</name>
    <name type="common">Common soapwort</name>
    <name type="synonym">Lychnis saponaria</name>
    <dbReference type="NCBI Taxonomy" id="3572"/>
    <lineage>
        <taxon>Eukaryota</taxon>
        <taxon>Viridiplantae</taxon>
        <taxon>Streptophyta</taxon>
        <taxon>Embryophyta</taxon>
        <taxon>Tracheophyta</taxon>
        <taxon>Spermatophyta</taxon>
        <taxon>Magnoliopsida</taxon>
        <taxon>eudicotyledons</taxon>
        <taxon>Gunneridae</taxon>
        <taxon>Pentapetalae</taxon>
        <taxon>Caryophyllales</taxon>
        <taxon>Caryophyllaceae</taxon>
        <taxon>Caryophylleae</taxon>
        <taxon>Saponaria</taxon>
    </lineage>
</organism>
<name>A0AAW1LE99_SAPOF</name>
<evidence type="ECO:0000259" key="2">
    <source>
        <dbReference type="Pfam" id="PF03468"/>
    </source>
</evidence>
<evidence type="ECO:0000256" key="1">
    <source>
        <dbReference type="SAM" id="MobiDB-lite"/>
    </source>
</evidence>
<dbReference type="EMBL" id="JBDFQZ010000004">
    <property type="protein sequence ID" value="KAK9734532.1"/>
    <property type="molecule type" value="Genomic_DNA"/>
</dbReference>